<evidence type="ECO:0000313" key="2">
    <source>
        <dbReference type="EMBL" id="PZF78372.1"/>
    </source>
</evidence>
<evidence type="ECO:0000256" key="1">
    <source>
        <dbReference type="SAM" id="SignalP"/>
    </source>
</evidence>
<protein>
    <submittedName>
        <fullName evidence="2">DUF992 domain-containing protein</fullName>
    </submittedName>
</protein>
<accession>A0A2W2AX92</accession>
<feature type="signal peptide" evidence="1">
    <location>
        <begin position="1"/>
        <end position="20"/>
    </location>
</feature>
<sequence>MKKIAASLLALGLLTLPAHADGGVKLGMLVCDVSGSIGLILGGTESASCTFQGPNGTEYYKGRITQVGLDIGVTAGAIMSWAVFAPGQVGKGALAGTYAGATADASFAVGLGANVLVGGSQQSIALQPVSVEGQAGVNVAAGLASFKLEYVP</sequence>
<evidence type="ECO:0000313" key="3">
    <source>
        <dbReference type="Proteomes" id="UP000248795"/>
    </source>
</evidence>
<dbReference type="InterPro" id="IPR009333">
    <property type="entry name" value="DUF992"/>
</dbReference>
<dbReference type="AlphaFoldDB" id="A0A2W2AX92"/>
<comment type="caution">
    <text evidence="2">The sequence shown here is derived from an EMBL/GenBank/DDBJ whole genome shotgun (WGS) entry which is preliminary data.</text>
</comment>
<keyword evidence="1" id="KW-0732">Signal</keyword>
<keyword evidence="3" id="KW-1185">Reference proteome</keyword>
<dbReference type="EMBL" id="QKVK01000001">
    <property type="protein sequence ID" value="PZF78372.1"/>
    <property type="molecule type" value="Genomic_DNA"/>
</dbReference>
<proteinExistence type="predicted"/>
<name>A0A2W2AX92_9HYPH</name>
<reference evidence="3" key="1">
    <citation type="submission" date="2018-06" db="EMBL/GenBank/DDBJ databases">
        <title>Aestuariibacter litoralis strain KCTC 52945T.</title>
        <authorList>
            <person name="Li X."/>
            <person name="Salam N."/>
            <person name="Li J.-L."/>
            <person name="Chen Y.-M."/>
            <person name="Yang Z.-W."/>
            <person name="Zhang L.-Y."/>
            <person name="Han M.-X."/>
            <person name="Xiao M."/>
            <person name="Li W.-J."/>
        </authorList>
    </citation>
    <scope>NUCLEOTIDE SEQUENCE [LARGE SCALE GENOMIC DNA]</scope>
    <source>
        <strain evidence="3">KCTC 52945</strain>
    </source>
</reference>
<feature type="chain" id="PRO_5015849919" evidence="1">
    <location>
        <begin position="21"/>
        <end position="152"/>
    </location>
</feature>
<organism evidence="2 3">
    <name type="scientific">Aestuariivirga litoralis</name>
    <dbReference type="NCBI Taxonomy" id="2650924"/>
    <lineage>
        <taxon>Bacteria</taxon>
        <taxon>Pseudomonadati</taxon>
        <taxon>Pseudomonadota</taxon>
        <taxon>Alphaproteobacteria</taxon>
        <taxon>Hyphomicrobiales</taxon>
        <taxon>Aestuariivirgaceae</taxon>
        <taxon>Aestuariivirga</taxon>
    </lineage>
</organism>
<dbReference type="Proteomes" id="UP000248795">
    <property type="component" value="Unassembled WGS sequence"/>
</dbReference>
<gene>
    <name evidence="2" type="ORF">DK847_00680</name>
</gene>
<dbReference type="Pfam" id="PF06186">
    <property type="entry name" value="DUF992"/>
    <property type="match status" value="1"/>
</dbReference>
<dbReference type="RefSeq" id="WP_111195699.1">
    <property type="nucleotide sequence ID" value="NZ_QKVK01000001.1"/>
</dbReference>